<evidence type="ECO:0000313" key="2">
    <source>
        <dbReference type="EMBL" id="MDR7321834.1"/>
    </source>
</evidence>
<name>A0AAE3ZN35_9ACTN</name>
<comment type="caution">
    <text evidence="2">The sequence shown here is derived from an EMBL/GenBank/DDBJ whole genome shotgun (WGS) entry which is preliminary data.</text>
</comment>
<dbReference type="AlphaFoldDB" id="A0AAE3ZN35"/>
<keyword evidence="3" id="KW-1185">Reference proteome</keyword>
<feature type="domain" description="DUF397" evidence="1">
    <location>
        <begin position="15"/>
        <end position="66"/>
    </location>
</feature>
<evidence type="ECO:0000259" key="1">
    <source>
        <dbReference type="Pfam" id="PF04149"/>
    </source>
</evidence>
<protein>
    <recommendedName>
        <fullName evidence="1">DUF397 domain-containing protein</fullName>
    </recommendedName>
</protein>
<reference evidence="2 3" key="1">
    <citation type="submission" date="2023-07" db="EMBL/GenBank/DDBJ databases">
        <title>Sequencing the genomes of 1000 actinobacteria strains.</title>
        <authorList>
            <person name="Klenk H.-P."/>
        </authorList>
    </citation>
    <scope>NUCLEOTIDE SEQUENCE [LARGE SCALE GENOMIC DNA]</scope>
    <source>
        <strain evidence="2 3">DSM 44711</strain>
    </source>
</reference>
<dbReference type="Proteomes" id="UP001183629">
    <property type="component" value="Unassembled WGS sequence"/>
</dbReference>
<dbReference type="Pfam" id="PF04149">
    <property type="entry name" value="DUF397"/>
    <property type="match status" value="1"/>
</dbReference>
<proteinExistence type="predicted"/>
<accession>A0AAE3ZN35</accession>
<dbReference type="EMBL" id="JAVDYC010000001">
    <property type="protein sequence ID" value="MDR7321834.1"/>
    <property type="molecule type" value="Genomic_DNA"/>
</dbReference>
<organism evidence="2 3">
    <name type="scientific">Catenuloplanes niger</name>
    <dbReference type="NCBI Taxonomy" id="587534"/>
    <lineage>
        <taxon>Bacteria</taxon>
        <taxon>Bacillati</taxon>
        <taxon>Actinomycetota</taxon>
        <taxon>Actinomycetes</taxon>
        <taxon>Micromonosporales</taxon>
        <taxon>Micromonosporaceae</taxon>
        <taxon>Catenuloplanes</taxon>
    </lineage>
</organism>
<gene>
    <name evidence="2" type="ORF">J2S44_002084</name>
</gene>
<sequence>MRKRQNHVTTDAMPAGWRKSTYCGSGACVEVATDSAHRYMRDAKKIDSPILAFSNAAWGSFIADVKNGEISTK</sequence>
<dbReference type="InterPro" id="IPR007278">
    <property type="entry name" value="DUF397"/>
</dbReference>
<evidence type="ECO:0000313" key="3">
    <source>
        <dbReference type="Proteomes" id="UP001183629"/>
    </source>
</evidence>